<gene>
    <name evidence="2" type="ORF">Aco04nite_20970</name>
</gene>
<dbReference type="AlphaFoldDB" id="A0A919VNX7"/>
<dbReference type="Proteomes" id="UP000680865">
    <property type="component" value="Unassembled WGS sequence"/>
</dbReference>
<evidence type="ECO:0000256" key="1">
    <source>
        <dbReference type="SAM" id="MobiDB-lite"/>
    </source>
</evidence>
<dbReference type="EMBL" id="BOQP01000008">
    <property type="protein sequence ID" value="GIM70572.1"/>
    <property type="molecule type" value="Genomic_DNA"/>
</dbReference>
<protein>
    <submittedName>
        <fullName evidence="2">Uncharacterized protein</fullName>
    </submittedName>
</protein>
<name>A0A919VNX7_9ACTN</name>
<accession>A0A919VNX7</accession>
<feature type="region of interest" description="Disordered" evidence="1">
    <location>
        <begin position="103"/>
        <end position="122"/>
    </location>
</feature>
<sequence>MDCKVAAFVTPTSRAARGLVRRHAGPQLALVGGEPGPVVAGAPGQLAGEDAGADQRLRRAQAERSPEVREHLATAQRRGRAGLGGSVPLALLNGLRLQWLVDPGQAPSVEDVEDELDRSRRR</sequence>
<keyword evidence="3" id="KW-1185">Reference proteome</keyword>
<reference evidence="2" key="1">
    <citation type="submission" date="2021-03" db="EMBL/GenBank/DDBJ databases">
        <title>Whole genome shotgun sequence of Actinoplanes consettensis NBRC 14913.</title>
        <authorList>
            <person name="Komaki H."/>
            <person name="Tamura T."/>
        </authorList>
    </citation>
    <scope>NUCLEOTIDE SEQUENCE</scope>
    <source>
        <strain evidence="2">NBRC 14913</strain>
    </source>
</reference>
<dbReference type="RefSeq" id="WP_212996988.1">
    <property type="nucleotide sequence ID" value="NZ_BAAATW010000003.1"/>
</dbReference>
<evidence type="ECO:0000313" key="3">
    <source>
        <dbReference type="Proteomes" id="UP000680865"/>
    </source>
</evidence>
<evidence type="ECO:0000313" key="2">
    <source>
        <dbReference type="EMBL" id="GIM70572.1"/>
    </source>
</evidence>
<proteinExistence type="predicted"/>
<organism evidence="2 3">
    <name type="scientific">Winogradskya consettensis</name>
    <dbReference type="NCBI Taxonomy" id="113560"/>
    <lineage>
        <taxon>Bacteria</taxon>
        <taxon>Bacillati</taxon>
        <taxon>Actinomycetota</taxon>
        <taxon>Actinomycetes</taxon>
        <taxon>Micromonosporales</taxon>
        <taxon>Micromonosporaceae</taxon>
        <taxon>Winogradskya</taxon>
    </lineage>
</organism>
<comment type="caution">
    <text evidence="2">The sequence shown here is derived from an EMBL/GenBank/DDBJ whole genome shotgun (WGS) entry which is preliminary data.</text>
</comment>